<name>A0A5J5NVE2_GOSBA</name>
<feature type="domain" description="Protein Lines C-terminal" evidence="2">
    <location>
        <begin position="584"/>
        <end position="619"/>
    </location>
</feature>
<dbReference type="OrthoDB" id="8251209at2759"/>
<sequence>MGKKMSSPSLTESQFIRICRLINDSLHPFTVSENLSFSKQEEKNLLLILSQIPLLNLESLYIQHLAGNVLVTFSEFLASSVKTWEFFIHSLSICLELSISNISSCSFEPSITGAGGSGSDLLNLVGLFKPKLKNTSLFTVAGIIRTLRNILKFLKEECDDELVLVLLNSISFFISNVPWDSMDEIFGGNGGEDDERNALFLGNFIQLLSSFVDQISFAEGLDNSLDKNVILSKIINLVPKLLYWSLRKEGKCVNTCISRYFSHKLLVLMIRLSLQIPLDFLVLVSWLQLLHSYFEDLLYQPLTDVMNQDDYLEDSPFMLSNFDGEVHSMHSRHLQRQAIFLFLRCSFSLINLGKATRKHYSSATVKSSIDVDAISEQSCGREKGLLEIYAWLSGHVVVDKLVAHEMYREKSINFSFSLLKLYTHEDDILFKFLLELLSLQACKEQKFHKERLAPQDEMEDVLFHVSYIFNPIRLFHLFLAELHYDHQVLLDYLISKDTGISCAEYLLRCLRIVCDSWQTFMEFSVYGKLSNQLSSKRRKILSESSNFKIEPSSGPVKTIPLSLEKKFNGNLEYRHMKQMYELAKGCLLSLKKSVENLHLKNLFPYNPEVLLKRLERFQELCFKH</sequence>
<dbReference type="InterPro" id="IPR024875">
    <property type="entry name" value="Protein_Lines"/>
</dbReference>
<accession>A0A5J5NVE2</accession>
<evidence type="ECO:0000313" key="4">
    <source>
        <dbReference type="Proteomes" id="UP000327439"/>
    </source>
</evidence>
<reference evidence="4" key="1">
    <citation type="journal article" date="2020" name="Nat. Genet.">
        <title>Genomic diversifications of five Gossypium allopolyploid species and their impact on cotton improvement.</title>
        <authorList>
            <person name="Chen Z.J."/>
            <person name="Sreedasyam A."/>
            <person name="Ando A."/>
            <person name="Song Q."/>
            <person name="De Santiago L.M."/>
            <person name="Hulse-Kemp A.M."/>
            <person name="Ding M."/>
            <person name="Ye W."/>
            <person name="Kirkbride R.C."/>
            <person name="Jenkins J."/>
            <person name="Plott C."/>
            <person name="Lovell J."/>
            <person name="Lin Y.M."/>
            <person name="Vaughn R."/>
            <person name="Liu B."/>
            <person name="Simpson S."/>
            <person name="Scheffler B.E."/>
            <person name="Wen L."/>
            <person name="Saski C.A."/>
            <person name="Grover C.E."/>
            <person name="Hu G."/>
            <person name="Conover J.L."/>
            <person name="Carlson J.W."/>
            <person name="Shu S."/>
            <person name="Boston L.B."/>
            <person name="Williams M."/>
            <person name="Peterson D.G."/>
            <person name="McGee K."/>
            <person name="Jones D.C."/>
            <person name="Wendel J.F."/>
            <person name="Stelly D.M."/>
            <person name="Grimwood J."/>
            <person name="Schmutz J."/>
        </authorList>
    </citation>
    <scope>NUCLEOTIDE SEQUENCE [LARGE SCALE GENOMIC DNA]</scope>
    <source>
        <strain evidence="4">cv. 3-79</strain>
    </source>
</reference>
<evidence type="ECO:0000313" key="3">
    <source>
        <dbReference type="EMBL" id="KAB1998218.1"/>
    </source>
</evidence>
<dbReference type="Pfam" id="PF14695">
    <property type="entry name" value="LINES_C"/>
    <property type="match status" value="1"/>
</dbReference>
<dbReference type="InterPro" id="IPR029415">
    <property type="entry name" value="Lines_C"/>
</dbReference>
<organism evidence="3 4">
    <name type="scientific">Gossypium barbadense</name>
    <name type="common">Sea Island cotton</name>
    <name type="synonym">Hibiscus barbadensis</name>
    <dbReference type="NCBI Taxonomy" id="3634"/>
    <lineage>
        <taxon>Eukaryota</taxon>
        <taxon>Viridiplantae</taxon>
        <taxon>Streptophyta</taxon>
        <taxon>Embryophyta</taxon>
        <taxon>Tracheophyta</taxon>
        <taxon>Spermatophyta</taxon>
        <taxon>Magnoliopsida</taxon>
        <taxon>eudicotyledons</taxon>
        <taxon>Gunneridae</taxon>
        <taxon>Pentapetalae</taxon>
        <taxon>rosids</taxon>
        <taxon>malvids</taxon>
        <taxon>Malvales</taxon>
        <taxon>Malvaceae</taxon>
        <taxon>Malvoideae</taxon>
        <taxon>Gossypium</taxon>
    </lineage>
</organism>
<evidence type="ECO:0000259" key="2">
    <source>
        <dbReference type="Pfam" id="PF14695"/>
    </source>
</evidence>
<protein>
    <recommendedName>
        <fullName evidence="5">Protein Lines C-terminal domain-containing protein</fullName>
    </recommendedName>
</protein>
<dbReference type="PANTHER" id="PTHR16057">
    <property type="entry name" value="WINS1, 2 PROTEIN"/>
    <property type="match status" value="1"/>
</dbReference>
<dbReference type="Proteomes" id="UP000327439">
    <property type="component" value="Chromosome D12"/>
</dbReference>
<dbReference type="Pfam" id="PF14694">
    <property type="entry name" value="LINES_N"/>
    <property type="match status" value="1"/>
</dbReference>
<evidence type="ECO:0008006" key="5">
    <source>
        <dbReference type="Google" id="ProtNLM"/>
    </source>
</evidence>
<gene>
    <name evidence="3" type="ORF">ES319_D12G074100v1</name>
</gene>
<keyword evidence="4" id="KW-1185">Reference proteome</keyword>
<dbReference type="PANTHER" id="PTHR16057:SF1">
    <property type="entry name" value="PROTEIN LINES HOMOLOG 1"/>
    <property type="match status" value="1"/>
</dbReference>
<dbReference type="AlphaFoldDB" id="A0A5J5NVE2"/>
<feature type="domain" description="Protein Lines N-terminal" evidence="1">
    <location>
        <begin position="409"/>
        <end position="522"/>
    </location>
</feature>
<evidence type="ECO:0000259" key="1">
    <source>
        <dbReference type="Pfam" id="PF14694"/>
    </source>
</evidence>
<dbReference type="InterPro" id="IPR032794">
    <property type="entry name" value="LINES_N"/>
</dbReference>
<proteinExistence type="predicted"/>
<dbReference type="EMBL" id="CM018226">
    <property type="protein sequence ID" value="KAB1998218.1"/>
    <property type="molecule type" value="Genomic_DNA"/>
</dbReference>